<dbReference type="Proteomes" id="UP000095287">
    <property type="component" value="Unplaced"/>
</dbReference>
<sequence>MHARTVCTQSDAAYKWKASTISFVSSTSFFPSYSSYNVYGNLKNKHESEARHFLIKKPAASLKQSTGVHCHSVITSVPYRSVLDG</sequence>
<organism evidence="1 2">
    <name type="scientific">Steinernema glaseri</name>
    <dbReference type="NCBI Taxonomy" id="37863"/>
    <lineage>
        <taxon>Eukaryota</taxon>
        <taxon>Metazoa</taxon>
        <taxon>Ecdysozoa</taxon>
        <taxon>Nematoda</taxon>
        <taxon>Chromadorea</taxon>
        <taxon>Rhabditida</taxon>
        <taxon>Tylenchina</taxon>
        <taxon>Panagrolaimomorpha</taxon>
        <taxon>Strongyloidoidea</taxon>
        <taxon>Steinernematidae</taxon>
        <taxon>Steinernema</taxon>
    </lineage>
</organism>
<evidence type="ECO:0000313" key="2">
    <source>
        <dbReference type="WBParaSite" id="L893_g6777.t1"/>
    </source>
</evidence>
<evidence type="ECO:0000313" key="1">
    <source>
        <dbReference type="Proteomes" id="UP000095287"/>
    </source>
</evidence>
<dbReference type="WBParaSite" id="L893_g6777.t1">
    <property type="protein sequence ID" value="L893_g6777.t1"/>
    <property type="gene ID" value="L893_g6777"/>
</dbReference>
<name>A0A1I8AKQ2_9BILA</name>
<dbReference type="AlphaFoldDB" id="A0A1I8AKQ2"/>
<protein>
    <submittedName>
        <fullName evidence="2">Ovule protein</fullName>
    </submittedName>
</protein>
<accession>A0A1I8AKQ2</accession>
<keyword evidence="1" id="KW-1185">Reference proteome</keyword>
<reference evidence="2" key="1">
    <citation type="submission" date="2016-11" db="UniProtKB">
        <authorList>
            <consortium name="WormBaseParasite"/>
        </authorList>
    </citation>
    <scope>IDENTIFICATION</scope>
</reference>
<proteinExistence type="predicted"/>